<dbReference type="InterPro" id="IPR039911">
    <property type="entry name" value="JIP3/JIP4"/>
</dbReference>
<dbReference type="GO" id="GO:0019894">
    <property type="term" value="F:kinesin binding"/>
    <property type="evidence" value="ECO:0007669"/>
    <property type="project" value="TreeGrafter"/>
</dbReference>
<dbReference type="AlphaFoldDB" id="A0A9N9XLG7"/>
<evidence type="ECO:0000313" key="4">
    <source>
        <dbReference type="Proteomes" id="UP001153712"/>
    </source>
</evidence>
<feature type="region of interest" description="Disordered" evidence="2">
    <location>
        <begin position="280"/>
        <end position="321"/>
    </location>
</feature>
<reference evidence="3" key="1">
    <citation type="submission" date="2022-01" db="EMBL/GenBank/DDBJ databases">
        <authorList>
            <person name="King R."/>
        </authorList>
    </citation>
    <scope>NUCLEOTIDE SEQUENCE</scope>
</reference>
<sequence length="332" mass="39751">MSGINRYHPDKFETGNDESRLYDFKTIINQYDENVVNVLMPFMVNILDCMNVGYREKKKYEAKLKKIVEEKLSLKNREKKENKVLLKELQDQMVRYQNEHKSRLFLEAKLSDIEKRKESEVRNMMNRVEALEVLVQTLEHKFRESTQCIEKLEEKEADLKREYSSLLERYTKLFKEHVEYLDKSKPLNRRESLLKEKHSEEKPRFNETAFADELKFEPHASVRSNSYQNHSKPVDNRQYPQNNANFEADQDQAELQIPVENLKEAYVMENGILYFEQPAAAPESNDEDEENEEKRKQFEQYQGETEDEEQNEIQDIPIMDNSFQNDFVMNEF</sequence>
<evidence type="ECO:0000256" key="2">
    <source>
        <dbReference type="SAM" id="MobiDB-lite"/>
    </source>
</evidence>
<dbReference type="GO" id="GO:0016192">
    <property type="term" value="P:vesicle-mediated transport"/>
    <property type="evidence" value="ECO:0007669"/>
    <property type="project" value="TreeGrafter"/>
</dbReference>
<dbReference type="GO" id="GO:0008432">
    <property type="term" value="F:JUN kinase binding"/>
    <property type="evidence" value="ECO:0007669"/>
    <property type="project" value="TreeGrafter"/>
</dbReference>
<dbReference type="GO" id="GO:0005078">
    <property type="term" value="F:MAP-kinase scaffold activity"/>
    <property type="evidence" value="ECO:0007669"/>
    <property type="project" value="InterPro"/>
</dbReference>
<dbReference type="Proteomes" id="UP001153712">
    <property type="component" value="Chromosome 2"/>
</dbReference>
<evidence type="ECO:0000313" key="3">
    <source>
        <dbReference type="EMBL" id="CAG9858607.1"/>
    </source>
</evidence>
<dbReference type="PANTHER" id="PTHR13886">
    <property type="entry name" value="JNK/SAPK-ASSOCIATED PROTEIN"/>
    <property type="match status" value="1"/>
</dbReference>
<dbReference type="GO" id="GO:0005737">
    <property type="term" value="C:cytoplasm"/>
    <property type="evidence" value="ECO:0007669"/>
    <property type="project" value="TreeGrafter"/>
</dbReference>
<organism evidence="3 4">
    <name type="scientific">Phyllotreta striolata</name>
    <name type="common">Striped flea beetle</name>
    <name type="synonym">Crioceris striolata</name>
    <dbReference type="NCBI Taxonomy" id="444603"/>
    <lineage>
        <taxon>Eukaryota</taxon>
        <taxon>Metazoa</taxon>
        <taxon>Ecdysozoa</taxon>
        <taxon>Arthropoda</taxon>
        <taxon>Hexapoda</taxon>
        <taxon>Insecta</taxon>
        <taxon>Pterygota</taxon>
        <taxon>Neoptera</taxon>
        <taxon>Endopterygota</taxon>
        <taxon>Coleoptera</taxon>
        <taxon>Polyphaga</taxon>
        <taxon>Cucujiformia</taxon>
        <taxon>Chrysomeloidea</taxon>
        <taxon>Chrysomelidae</taxon>
        <taxon>Galerucinae</taxon>
        <taxon>Alticini</taxon>
        <taxon>Phyllotreta</taxon>
    </lineage>
</organism>
<dbReference type="EMBL" id="OU900095">
    <property type="protein sequence ID" value="CAG9858607.1"/>
    <property type="molecule type" value="Genomic_DNA"/>
</dbReference>
<gene>
    <name evidence="3" type="ORF">PHYEVI_LOCUS4996</name>
</gene>
<evidence type="ECO:0000256" key="1">
    <source>
        <dbReference type="SAM" id="Coils"/>
    </source>
</evidence>
<dbReference type="OrthoDB" id="10256043at2759"/>
<feature type="compositionally biased region" description="Polar residues" evidence="2">
    <location>
        <begin position="222"/>
        <end position="231"/>
    </location>
</feature>
<name>A0A9N9XLG7_PHYSR</name>
<dbReference type="PANTHER" id="PTHR13886:SF4">
    <property type="entry name" value="JNK-INTERACTING PROTEIN 3"/>
    <property type="match status" value="1"/>
</dbReference>
<proteinExistence type="predicted"/>
<accession>A0A9N9XLG7</accession>
<keyword evidence="4" id="KW-1185">Reference proteome</keyword>
<feature type="coiled-coil region" evidence="1">
    <location>
        <begin position="57"/>
        <end position="169"/>
    </location>
</feature>
<feature type="region of interest" description="Disordered" evidence="2">
    <location>
        <begin position="222"/>
        <end position="242"/>
    </location>
</feature>
<keyword evidence="1" id="KW-0175">Coiled coil</keyword>
<protein>
    <submittedName>
        <fullName evidence="3">Uncharacterized protein</fullName>
    </submittedName>
</protein>
<dbReference type="GO" id="GO:0030159">
    <property type="term" value="F:signaling receptor complex adaptor activity"/>
    <property type="evidence" value="ECO:0007669"/>
    <property type="project" value="TreeGrafter"/>
</dbReference>